<keyword evidence="11" id="KW-1185">Reference proteome</keyword>
<sequence>MTTNRIQYHTFFTCLEGPMAKPGSVRRASVMTGFFFDTDLSFLFPYINAVIPGAELHETPALMRFELDGAFCVLYPFRCLATPFEDRDEAAAFRDRLLEQLNAILDKKETILPRHRVFKKIAVPDILKLLPLTNCKACGYPTCLAFASMVSKQRAVPGQCPHLGPPISEQVTYPVLDPDGRPVDSVTFDVDTRSAPHQSPPTPDNHVPSGRAVDEANASLLAALTPREIEVLSLLGRGFTNPEISAELGISPHTVKSHVIHLFNKLGVSDRTQAAVWAARRRII</sequence>
<feature type="domain" description="HTH luxR-type" evidence="8">
    <location>
        <begin position="217"/>
        <end position="282"/>
    </location>
</feature>
<gene>
    <name evidence="10" type="ORF">MSL71_44760</name>
</gene>
<feature type="domain" description="4Fe-4S" evidence="9">
    <location>
        <begin position="119"/>
        <end position="177"/>
    </location>
</feature>
<evidence type="ECO:0000256" key="4">
    <source>
        <dbReference type="ARBA" id="ARBA00023014"/>
    </source>
</evidence>
<evidence type="ECO:0000256" key="3">
    <source>
        <dbReference type="ARBA" id="ARBA00023004"/>
    </source>
</evidence>
<evidence type="ECO:0000256" key="2">
    <source>
        <dbReference type="ARBA" id="ARBA00022723"/>
    </source>
</evidence>
<dbReference type="SUPFAM" id="SSF46894">
    <property type="entry name" value="C-terminal effector domain of the bipartite response regulators"/>
    <property type="match status" value="1"/>
</dbReference>
<dbReference type="InterPro" id="IPR016032">
    <property type="entry name" value="Sig_transdc_resp-reg_C-effctor"/>
</dbReference>
<dbReference type="AlphaFoldDB" id="A0A4U8YSA3"/>
<dbReference type="GO" id="GO:0003677">
    <property type="term" value="F:DNA binding"/>
    <property type="evidence" value="ECO:0007669"/>
    <property type="project" value="UniProtKB-KW"/>
</dbReference>
<keyword evidence="2" id="KW-0479">Metal-binding</keyword>
<dbReference type="PROSITE" id="PS51656">
    <property type="entry name" value="4FE4S"/>
    <property type="match status" value="1"/>
</dbReference>
<dbReference type="PANTHER" id="PTHR44688:SF16">
    <property type="entry name" value="DNA-BINDING TRANSCRIPTIONAL ACTIVATOR DEVR_DOSR"/>
    <property type="match status" value="1"/>
</dbReference>
<evidence type="ECO:0000256" key="5">
    <source>
        <dbReference type="ARBA" id="ARBA00023015"/>
    </source>
</evidence>
<dbReference type="Pfam" id="PF00196">
    <property type="entry name" value="GerE"/>
    <property type="match status" value="1"/>
</dbReference>
<dbReference type="InterPro" id="IPR000792">
    <property type="entry name" value="Tscrpt_reg_LuxR_C"/>
</dbReference>
<dbReference type="SMART" id="SM00421">
    <property type="entry name" value="HTH_LUXR"/>
    <property type="match status" value="1"/>
</dbReference>
<dbReference type="InterPro" id="IPR036388">
    <property type="entry name" value="WH-like_DNA-bd_sf"/>
</dbReference>
<keyword evidence="4" id="KW-0411">Iron-sulfur</keyword>
<dbReference type="PROSITE" id="PS50043">
    <property type="entry name" value="HTH_LUXR_2"/>
    <property type="match status" value="1"/>
</dbReference>
<dbReference type="InterPro" id="IPR007202">
    <property type="entry name" value="4Fe-4S_dom"/>
</dbReference>
<evidence type="ECO:0000313" key="11">
    <source>
        <dbReference type="Proteomes" id="UP000507962"/>
    </source>
</evidence>
<dbReference type="CDD" id="cd06170">
    <property type="entry name" value="LuxR_C_like"/>
    <property type="match status" value="1"/>
</dbReference>
<evidence type="ECO:0000259" key="8">
    <source>
        <dbReference type="PROSITE" id="PS50043"/>
    </source>
</evidence>
<dbReference type="Proteomes" id="UP000507962">
    <property type="component" value="Unassembled WGS sequence"/>
</dbReference>
<dbReference type="Gene3D" id="1.10.15.40">
    <property type="entry name" value="Electron transport complex subunit B, putative Fe-S cluster"/>
    <property type="match status" value="1"/>
</dbReference>
<dbReference type="GO" id="GO:0046872">
    <property type="term" value="F:metal ion binding"/>
    <property type="evidence" value="ECO:0007669"/>
    <property type="project" value="UniProtKB-KW"/>
</dbReference>
<dbReference type="EMBL" id="CAADHO010000011">
    <property type="protein sequence ID" value="VFQ46800.1"/>
    <property type="molecule type" value="Genomic_DNA"/>
</dbReference>
<evidence type="ECO:0000256" key="6">
    <source>
        <dbReference type="ARBA" id="ARBA00023125"/>
    </source>
</evidence>
<organism evidence="10 11">
    <name type="scientific">Desulfoluna butyratoxydans</name>
    <dbReference type="NCBI Taxonomy" id="231438"/>
    <lineage>
        <taxon>Bacteria</taxon>
        <taxon>Pseudomonadati</taxon>
        <taxon>Thermodesulfobacteriota</taxon>
        <taxon>Desulfobacteria</taxon>
        <taxon>Desulfobacterales</taxon>
        <taxon>Desulfolunaceae</taxon>
        <taxon>Desulfoluna</taxon>
    </lineage>
</organism>
<dbReference type="PRINTS" id="PR00038">
    <property type="entry name" value="HTHLUXR"/>
</dbReference>
<proteinExistence type="predicted"/>
<dbReference type="Gene3D" id="1.10.10.10">
    <property type="entry name" value="Winged helix-like DNA-binding domain superfamily/Winged helix DNA-binding domain"/>
    <property type="match status" value="1"/>
</dbReference>
<dbReference type="Pfam" id="PF04060">
    <property type="entry name" value="FeS"/>
    <property type="match status" value="1"/>
</dbReference>
<dbReference type="RefSeq" id="WP_180145257.1">
    <property type="nucleotide sequence ID" value="NZ_CAADHO010000011.1"/>
</dbReference>
<dbReference type="PROSITE" id="PS00622">
    <property type="entry name" value="HTH_LUXR_1"/>
    <property type="match status" value="1"/>
</dbReference>
<name>A0A4U8YSA3_9BACT</name>
<protein>
    <submittedName>
        <fullName evidence="10">Transcription regulator luxr c-terminal</fullName>
    </submittedName>
</protein>
<keyword evidence="5" id="KW-0805">Transcription regulation</keyword>
<dbReference type="GO" id="GO:0051539">
    <property type="term" value="F:4 iron, 4 sulfur cluster binding"/>
    <property type="evidence" value="ECO:0007669"/>
    <property type="project" value="UniProtKB-KW"/>
</dbReference>
<accession>A0A4U8YSA3</accession>
<keyword evidence="7" id="KW-0804">Transcription</keyword>
<evidence type="ECO:0000256" key="1">
    <source>
        <dbReference type="ARBA" id="ARBA00022485"/>
    </source>
</evidence>
<keyword evidence="6" id="KW-0238">DNA-binding</keyword>
<keyword evidence="1" id="KW-0004">4Fe-4S</keyword>
<dbReference type="GO" id="GO:0006355">
    <property type="term" value="P:regulation of DNA-templated transcription"/>
    <property type="evidence" value="ECO:0007669"/>
    <property type="project" value="InterPro"/>
</dbReference>
<reference evidence="10 11" key="1">
    <citation type="submission" date="2019-03" db="EMBL/GenBank/DDBJ databases">
        <authorList>
            <person name="Nijsse B."/>
        </authorList>
    </citation>
    <scope>NUCLEOTIDE SEQUENCE [LARGE SCALE GENOMIC DNA]</scope>
    <source>
        <strain evidence="10">Desulfoluna butyratoxydans MSL71</strain>
    </source>
</reference>
<evidence type="ECO:0000256" key="7">
    <source>
        <dbReference type="ARBA" id="ARBA00023163"/>
    </source>
</evidence>
<evidence type="ECO:0000259" key="9">
    <source>
        <dbReference type="PROSITE" id="PS51656"/>
    </source>
</evidence>
<keyword evidence="3" id="KW-0408">Iron</keyword>
<evidence type="ECO:0000313" key="10">
    <source>
        <dbReference type="EMBL" id="VFQ46800.1"/>
    </source>
</evidence>
<dbReference type="PANTHER" id="PTHR44688">
    <property type="entry name" value="DNA-BINDING TRANSCRIPTIONAL ACTIVATOR DEVR_DOSR"/>
    <property type="match status" value="1"/>
</dbReference>